<evidence type="ECO:0000256" key="1">
    <source>
        <dbReference type="SAM" id="Phobius"/>
    </source>
</evidence>
<dbReference type="SUPFAM" id="SSF82693">
    <property type="entry name" value="Multidrug efflux transporter AcrB pore domain, PN1, PN2, PC1 and PC2 subdomains"/>
    <property type="match status" value="2"/>
</dbReference>
<proteinExistence type="predicted"/>
<organism evidence="2 3">
    <name type="scientific">Ferrimonas aestuarii</name>
    <dbReference type="NCBI Taxonomy" id="2569539"/>
    <lineage>
        <taxon>Bacteria</taxon>
        <taxon>Pseudomonadati</taxon>
        <taxon>Pseudomonadota</taxon>
        <taxon>Gammaproteobacteria</taxon>
        <taxon>Alteromonadales</taxon>
        <taxon>Ferrimonadaceae</taxon>
        <taxon>Ferrimonas</taxon>
    </lineage>
</organism>
<dbReference type="Proteomes" id="UP000305675">
    <property type="component" value="Unassembled WGS sequence"/>
</dbReference>
<dbReference type="SUPFAM" id="SSF82866">
    <property type="entry name" value="Multidrug efflux transporter AcrB transmembrane domain"/>
    <property type="match status" value="2"/>
</dbReference>
<dbReference type="InterPro" id="IPR027463">
    <property type="entry name" value="AcrB_DN_DC_subdom"/>
</dbReference>
<keyword evidence="1" id="KW-0472">Membrane</keyword>
<feature type="transmembrane region" description="Helical" evidence="1">
    <location>
        <begin position="869"/>
        <end position="885"/>
    </location>
</feature>
<keyword evidence="3" id="KW-1185">Reference proteome</keyword>
<dbReference type="RefSeq" id="WP_136865080.1">
    <property type="nucleotide sequence ID" value="NZ_SWCJ01000022.1"/>
</dbReference>
<name>A0A4U1BG81_9GAMM</name>
<dbReference type="Gene3D" id="3.30.70.1320">
    <property type="entry name" value="Multidrug efflux transporter AcrB pore domain like"/>
    <property type="match status" value="1"/>
</dbReference>
<keyword evidence="1" id="KW-0812">Transmembrane</keyword>
<dbReference type="Gene3D" id="3.30.70.1440">
    <property type="entry name" value="Multidrug efflux transporter AcrB pore domain"/>
    <property type="match status" value="1"/>
</dbReference>
<dbReference type="PANTHER" id="PTHR32063">
    <property type="match status" value="1"/>
</dbReference>
<feature type="transmembrane region" description="Helical" evidence="1">
    <location>
        <begin position="963"/>
        <end position="983"/>
    </location>
</feature>
<evidence type="ECO:0000313" key="2">
    <source>
        <dbReference type="EMBL" id="TKB50174.1"/>
    </source>
</evidence>
<dbReference type="Gene3D" id="1.20.1640.10">
    <property type="entry name" value="Multidrug efflux transporter AcrB transmembrane domain"/>
    <property type="match status" value="2"/>
</dbReference>
<dbReference type="OrthoDB" id="5287122at2"/>
<dbReference type="Pfam" id="PF00873">
    <property type="entry name" value="ACR_tran"/>
    <property type="match status" value="1"/>
</dbReference>
<protein>
    <submittedName>
        <fullName evidence="2">Efflux RND transporter permease subunit</fullName>
    </submittedName>
</protein>
<dbReference type="PANTHER" id="PTHR32063:SF33">
    <property type="entry name" value="RND SUPERFAMILY EFFLUX PUMP PERMEASE COMPONENT"/>
    <property type="match status" value="1"/>
</dbReference>
<feature type="transmembrane region" description="Helical" evidence="1">
    <location>
        <begin position="424"/>
        <end position="445"/>
    </location>
</feature>
<dbReference type="Gene3D" id="3.30.70.1430">
    <property type="entry name" value="Multidrug efflux transporter AcrB pore domain"/>
    <property type="match status" value="2"/>
</dbReference>
<dbReference type="InterPro" id="IPR001036">
    <property type="entry name" value="Acrflvin-R"/>
</dbReference>
<feature type="transmembrane region" description="Helical" evidence="1">
    <location>
        <begin position="451"/>
        <end position="475"/>
    </location>
</feature>
<evidence type="ECO:0000313" key="3">
    <source>
        <dbReference type="Proteomes" id="UP000305675"/>
    </source>
</evidence>
<feature type="transmembrane region" description="Helical" evidence="1">
    <location>
        <begin position="892"/>
        <end position="910"/>
    </location>
</feature>
<reference evidence="2 3" key="1">
    <citation type="submission" date="2019-04" db="EMBL/GenBank/DDBJ databases">
        <authorList>
            <person name="Hwang J.C."/>
        </authorList>
    </citation>
    <scope>NUCLEOTIDE SEQUENCE [LARGE SCALE GENOMIC DNA]</scope>
    <source>
        <strain evidence="2 3">IMCC35002</strain>
    </source>
</reference>
<gene>
    <name evidence="2" type="ORF">FCL42_19370</name>
</gene>
<dbReference type="Gene3D" id="3.30.2090.10">
    <property type="entry name" value="Multidrug efflux transporter AcrB TolC docking domain, DN and DC subdomains"/>
    <property type="match status" value="2"/>
</dbReference>
<accession>A0A4U1BG81</accession>
<feature type="transmembrane region" description="Helical" evidence="1">
    <location>
        <begin position="379"/>
        <end position="403"/>
    </location>
</feature>
<comment type="caution">
    <text evidence="2">The sequence shown here is derived from an EMBL/GenBank/DDBJ whole genome shotgun (WGS) entry which is preliminary data.</text>
</comment>
<feature type="transmembrane region" description="Helical" evidence="1">
    <location>
        <begin position="325"/>
        <end position="346"/>
    </location>
</feature>
<dbReference type="AlphaFoldDB" id="A0A4U1BG81"/>
<feature type="transmembrane region" description="Helical" evidence="1">
    <location>
        <begin position="922"/>
        <end position="942"/>
    </location>
</feature>
<dbReference type="PRINTS" id="PR00702">
    <property type="entry name" value="ACRIFLAVINRP"/>
</dbReference>
<dbReference type="SUPFAM" id="SSF82714">
    <property type="entry name" value="Multidrug efflux transporter AcrB TolC docking domain, DN and DC subdomains"/>
    <property type="match status" value="2"/>
</dbReference>
<feature type="transmembrane region" description="Helical" evidence="1">
    <location>
        <begin position="523"/>
        <end position="545"/>
    </location>
</feature>
<dbReference type="GO" id="GO:0005886">
    <property type="term" value="C:plasma membrane"/>
    <property type="evidence" value="ECO:0007669"/>
    <property type="project" value="TreeGrafter"/>
</dbReference>
<feature type="transmembrane region" description="Helical" evidence="1">
    <location>
        <begin position="353"/>
        <end position="373"/>
    </location>
</feature>
<dbReference type="GO" id="GO:0042910">
    <property type="term" value="F:xenobiotic transmembrane transporter activity"/>
    <property type="evidence" value="ECO:0007669"/>
    <property type="project" value="TreeGrafter"/>
</dbReference>
<feature type="transmembrane region" description="Helical" evidence="1">
    <location>
        <begin position="995"/>
        <end position="1021"/>
    </location>
</feature>
<keyword evidence="1" id="KW-1133">Transmembrane helix</keyword>
<sequence length="1031" mass="113049">MIAFFSRHPTAANLLMAGLLLVGIQALPQIKRETFPEFDPNYISASIAYPGASPSEVEESLCLRMEDAVDGIGDIIETKCQALEGTASMILKLDDKADLSRNLVDVQTQINAIKDFPADIEPPVVQQFERIEPVIDIAVSADMSQPALKAYAEDLKRRLKLDTGVALVEIKGFSDHQLRIELNQARVRQLGLSVADIANQVSQQNIQLPSGSIETEQKNLLIRFDQRQVTPKGLGELVVASDSSGAVVRLKEIATITDRFELDEAKIEFDGHAAAILTVSKNKAEDALTIKDEVVSFIEAERQRLPDTVTLTLTNDFSSLLWDRLSMIIDNGIQGIILVFLVMWLFFSLRYSFWVAAGLPVAFLGSIYLMGLFGISINIMTLVALLMAIGIMMDDAIVLAESIAAHLDRGMELDDAVIQGVQKVMPGVFSSFLTTICIFGGLLFLDGQMGAVLSAIPAVLIMVLSLSLIEAFLILPNHLRHSLHKRRDETPDPKFKRVFLQKFEQFRNDTLVPAVRTVVRWRYAFVGGVLGLLLASFALLAGGAVKFIGFPDLDGDVAEARLILPPGSTLSQTEAVVARIIDAAETVGAEFTQDLEDGQPLVEHITVHYNSNADAGESGPHVATVRLDLLSAEVRETRMDDFLYRWREQSGEMAMPLALSFQQPAMGPGGRDLELRIQGDDLDELKQVSVAIQQYLAQFDGITGLLDDMRPGKEEIKVSLRSGAESFGVTGNQIASQLRAAFFGQNADIVQVGPENIEIQVRLDKRQAGDIDALSRFPIVMADGSQIPLASVAQIEFQRSFVRIQRINGLRTITVMGNVDNQRANTAEVLAQFNREYWPTLKQQFPGVRLVVEGASKDSAETADSMKRSFIIGMFGIFAILSFQFRSYQEPLVVMSAIPLALIGVIWGHLLLGKDLSMPSMLGFVSLAGVVVNDSILLVQYIRHHLKLGEPILEAVVQASRERFRAVFLTSLTTAAGLLPLLLETSLQAQVVIPIVISIVFGIFASTLLVLFVIPAAYAILSDLGWVRKAD</sequence>
<dbReference type="EMBL" id="SWCJ01000022">
    <property type="protein sequence ID" value="TKB50174.1"/>
    <property type="molecule type" value="Genomic_DNA"/>
</dbReference>